<dbReference type="EMBL" id="JADNYJ010000704">
    <property type="protein sequence ID" value="KAF8868312.1"/>
    <property type="molecule type" value="Genomic_DNA"/>
</dbReference>
<keyword evidence="1" id="KW-0812">Transmembrane</keyword>
<comment type="caution">
    <text evidence="2">The sequence shown here is derived from an EMBL/GenBank/DDBJ whole genome shotgun (WGS) entry which is preliminary data.</text>
</comment>
<evidence type="ECO:0000256" key="1">
    <source>
        <dbReference type="SAM" id="Phobius"/>
    </source>
</evidence>
<reference evidence="2" key="1">
    <citation type="submission" date="2020-11" db="EMBL/GenBank/DDBJ databases">
        <authorList>
            <consortium name="DOE Joint Genome Institute"/>
            <person name="Ahrendt S."/>
            <person name="Riley R."/>
            <person name="Andreopoulos W."/>
            <person name="LaButti K."/>
            <person name="Pangilinan J."/>
            <person name="Ruiz-duenas F.J."/>
            <person name="Barrasa J.M."/>
            <person name="Sanchez-Garcia M."/>
            <person name="Camarero S."/>
            <person name="Miyauchi S."/>
            <person name="Serrano A."/>
            <person name="Linde D."/>
            <person name="Babiker R."/>
            <person name="Drula E."/>
            <person name="Ayuso-Fernandez I."/>
            <person name="Pacheco R."/>
            <person name="Padilla G."/>
            <person name="Ferreira P."/>
            <person name="Barriuso J."/>
            <person name="Kellner H."/>
            <person name="Castanera R."/>
            <person name="Alfaro M."/>
            <person name="Ramirez L."/>
            <person name="Pisabarro A.G."/>
            <person name="Kuo A."/>
            <person name="Tritt A."/>
            <person name="Lipzen A."/>
            <person name="He G."/>
            <person name="Yan M."/>
            <person name="Ng V."/>
            <person name="Cullen D."/>
            <person name="Martin F."/>
            <person name="Rosso M.-N."/>
            <person name="Henrissat B."/>
            <person name="Hibbett D."/>
            <person name="Martinez A.T."/>
            <person name="Grigoriev I.V."/>
        </authorList>
    </citation>
    <scope>NUCLEOTIDE SEQUENCE</scope>
    <source>
        <strain evidence="2">AH 44721</strain>
    </source>
</reference>
<accession>A0A9P5N6J8</accession>
<dbReference type="AlphaFoldDB" id="A0A9P5N6J8"/>
<name>A0A9P5N6J8_GYMJU</name>
<keyword evidence="1" id="KW-1133">Transmembrane helix</keyword>
<evidence type="ECO:0000313" key="2">
    <source>
        <dbReference type="EMBL" id="KAF8868312.1"/>
    </source>
</evidence>
<keyword evidence="1" id="KW-0472">Membrane</keyword>
<feature type="transmembrane region" description="Helical" evidence="1">
    <location>
        <begin position="12"/>
        <end position="34"/>
    </location>
</feature>
<keyword evidence="3" id="KW-1185">Reference proteome</keyword>
<organism evidence="2 3">
    <name type="scientific">Gymnopilus junonius</name>
    <name type="common">Spectacular rustgill mushroom</name>
    <name type="synonym">Gymnopilus spectabilis subsp. junonius</name>
    <dbReference type="NCBI Taxonomy" id="109634"/>
    <lineage>
        <taxon>Eukaryota</taxon>
        <taxon>Fungi</taxon>
        <taxon>Dikarya</taxon>
        <taxon>Basidiomycota</taxon>
        <taxon>Agaricomycotina</taxon>
        <taxon>Agaricomycetes</taxon>
        <taxon>Agaricomycetidae</taxon>
        <taxon>Agaricales</taxon>
        <taxon>Agaricineae</taxon>
        <taxon>Hymenogastraceae</taxon>
        <taxon>Gymnopilus</taxon>
    </lineage>
</organism>
<dbReference type="Proteomes" id="UP000724874">
    <property type="component" value="Unassembled WGS sequence"/>
</dbReference>
<gene>
    <name evidence="2" type="ORF">CPB84DRAFT_1719487</name>
</gene>
<proteinExistence type="predicted"/>
<protein>
    <submittedName>
        <fullName evidence="2">Uncharacterized protein</fullName>
    </submittedName>
</protein>
<sequence length="63" mass="7096">MGVLARTEGPTFWPVAFYTLFTSFLLFLSSPCFVRTKGLGPSRYIYKTYVGVGTPKSIISRLR</sequence>
<evidence type="ECO:0000313" key="3">
    <source>
        <dbReference type="Proteomes" id="UP000724874"/>
    </source>
</evidence>